<comment type="caution">
    <text evidence="1">The sequence shown here is derived from an EMBL/GenBank/DDBJ whole genome shotgun (WGS) entry which is preliminary data.</text>
</comment>
<proteinExistence type="predicted"/>
<gene>
    <name evidence="1" type="ORF">ECANGB1_2348</name>
</gene>
<dbReference type="AlphaFoldDB" id="A0A1Y1S998"/>
<evidence type="ECO:0000313" key="1">
    <source>
        <dbReference type="EMBL" id="ORD94778.1"/>
    </source>
</evidence>
<accession>A0A1Y1S998</accession>
<organism evidence="1 2">
    <name type="scientific">Enterospora canceri</name>
    <dbReference type="NCBI Taxonomy" id="1081671"/>
    <lineage>
        <taxon>Eukaryota</taxon>
        <taxon>Fungi</taxon>
        <taxon>Fungi incertae sedis</taxon>
        <taxon>Microsporidia</taxon>
        <taxon>Enterocytozoonidae</taxon>
        <taxon>Enterospora</taxon>
    </lineage>
</organism>
<reference evidence="1 2" key="1">
    <citation type="journal article" date="2017" name="Environ. Microbiol.">
        <title>Decay of the glycolytic pathway and adaptation to intranuclear parasitism within Enterocytozoonidae microsporidia.</title>
        <authorList>
            <person name="Wiredu Boakye D."/>
            <person name="Jaroenlak P."/>
            <person name="Prachumwat A."/>
            <person name="Williams T.A."/>
            <person name="Bateman K.S."/>
            <person name="Itsathitphaisarn O."/>
            <person name="Sritunyalucksana K."/>
            <person name="Paszkiewicz K.H."/>
            <person name="Moore K.A."/>
            <person name="Stentiford G.D."/>
            <person name="Williams B.A."/>
        </authorList>
    </citation>
    <scope>NUCLEOTIDE SEQUENCE [LARGE SCALE GENOMIC DNA]</scope>
    <source>
        <strain evidence="1 2">GB1</strain>
    </source>
</reference>
<dbReference type="EMBL" id="LWDP01000009">
    <property type="protein sequence ID" value="ORD94778.1"/>
    <property type="molecule type" value="Genomic_DNA"/>
</dbReference>
<keyword evidence="2" id="KW-1185">Reference proteome</keyword>
<dbReference type="Proteomes" id="UP000192639">
    <property type="component" value="Unassembled WGS sequence"/>
</dbReference>
<name>A0A1Y1S998_9MICR</name>
<dbReference type="VEuPathDB" id="MicrosporidiaDB:ECANGB1_2348"/>
<evidence type="ECO:0000313" key="2">
    <source>
        <dbReference type="Proteomes" id="UP000192639"/>
    </source>
</evidence>
<sequence>MTTVIDVENYVEFGKMYKKKCADLKICVDDGIIGMINYMKSIDTDVYEFMIAELKDCLKKCEIFTEM</sequence>
<protein>
    <submittedName>
        <fullName evidence="1">Uncharacterized protein</fullName>
    </submittedName>
</protein>